<comment type="caution">
    <text evidence="1">The sequence shown here is derived from an EMBL/GenBank/DDBJ whole genome shotgun (WGS) entry which is preliminary data.</text>
</comment>
<accession>A0A5B3G007</accession>
<gene>
    <name evidence="1" type="ORF">F2Y13_12800</name>
</gene>
<reference evidence="1 2" key="1">
    <citation type="journal article" date="2019" name="Nat. Med.">
        <title>A library of human gut bacterial isolates paired with longitudinal multiomics data enables mechanistic microbiome research.</title>
        <authorList>
            <person name="Poyet M."/>
            <person name="Groussin M."/>
            <person name="Gibbons S.M."/>
            <person name="Avila-Pacheco J."/>
            <person name="Jiang X."/>
            <person name="Kearney S.M."/>
            <person name="Perrotta A.R."/>
            <person name="Berdy B."/>
            <person name="Zhao S."/>
            <person name="Lieberman T.D."/>
            <person name="Swanson P.K."/>
            <person name="Smith M."/>
            <person name="Roesemann S."/>
            <person name="Alexander J.E."/>
            <person name="Rich S.A."/>
            <person name="Livny J."/>
            <person name="Vlamakis H."/>
            <person name="Clish C."/>
            <person name="Bullock K."/>
            <person name="Deik A."/>
            <person name="Scott J."/>
            <person name="Pierce K.A."/>
            <person name="Xavier R.J."/>
            <person name="Alm E.J."/>
        </authorList>
    </citation>
    <scope>NUCLEOTIDE SEQUENCE [LARGE SCALE GENOMIC DNA]</scope>
    <source>
        <strain evidence="1 2">BIOML-A2</strain>
    </source>
</reference>
<dbReference type="EMBL" id="VVXK01000023">
    <property type="protein sequence ID" value="KAA2366761.1"/>
    <property type="molecule type" value="Genomic_DNA"/>
</dbReference>
<evidence type="ECO:0000313" key="2">
    <source>
        <dbReference type="Proteomes" id="UP000323567"/>
    </source>
</evidence>
<protein>
    <submittedName>
        <fullName evidence="1">Uncharacterized protein</fullName>
    </submittedName>
</protein>
<dbReference type="AlphaFoldDB" id="A0A5B3G007"/>
<dbReference type="Proteomes" id="UP000323567">
    <property type="component" value="Unassembled WGS sequence"/>
</dbReference>
<dbReference type="InterPro" id="IPR027417">
    <property type="entry name" value="P-loop_NTPase"/>
</dbReference>
<dbReference type="RefSeq" id="WP_149887731.1">
    <property type="nucleotide sequence ID" value="NZ_CAUCFE010000018.1"/>
</dbReference>
<name>A0A5B3G007_9BACT</name>
<sequence length="729" mass="84024">MEAKQKALVLCALTVEAKRIDDPRYQFDTEEKDGVVVRCIINNAEVLDVPGVVYHLHPNETEKNRLDSLEVLIKDNTKRFSEVFRQLPYGIIKKNVTGIGATTLALNAENNCIVVCPTRSLAYGKYCKGITEDGTKRYLYVGSGIGDIERVTSKNIRAYLGNKKIPYKKILVVADSLPRLMEYLPQNLEKWHIMVDEIDCYQTDGVYRPALENVIDYFFKFPERNRCLVSATIRPFSDPRLADLPLIDVKYEQFIRRPIEMIRSTNIPKTVATTLERTIRQYPEDKIVVAYNTVSSMRIIIELLPDELKGKCEIWCSSQSEQQAGEYYPQENIGTHLTRQITFLTCTYFTGIDIEDRYHLISVSDTKYLYTLLSPEKLLQIAGRCRHKEGLLSERFIYDIQSKKVWEKNFDKQHNIACAKWIIEIINQINFGLENYNDVIHRNVGQAVADQMSGWKVSYGGSTPITLVRRDIEDNLAVSYLNIDAFDEFVRLRSQLYSDATAIVAALEEDCEILGHTLANDSYSKDQQAAEIAVDDEFKAIQNANIDECVKLMKERIADGSMSEDLTVRAERSVSRELKRFVSRFHQLMKYAPHEYLVDTLSDKRNKDNKWYNGFYNAILFNALEREHPFRALVENYFKPGERYSREKIYELMIAIFNASGLKIFEKPATAVSYLQSFCTLKRCKDNRTGENYYRVVDYRSQKYLGKDPVGIPHVISKFTLAGSVMKLK</sequence>
<dbReference type="SUPFAM" id="SSF52540">
    <property type="entry name" value="P-loop containing nucleoside triphosphate hydrolases"/>
    <property type="match status" value="1"/>
</dbReference>
<evidence type="ECO:0000313" key="1">
    <source>
        <dbReference type="EMBL" id="KAA2366761.1"/>
    </source>
</evidence>
<organism evidence="1 2">
    <name type="scientific">Alistipes shahii</name>
    <dbReference type="NCBI Taxonomy" id="328814"/>
    <lineage>
        <taxon>Bacteria</taxon>
        <taxon>Pseudomonadati</taxon>
        <taxon>Bacteroidota</taxon>
        <taxon>Bacteroidia</taxon>
        <taxon>Bacteroidales</taxon>
        <taxon>Rikenellaceae</taxon>
        <taxon>Alistipes</taxon>
    </lineage>
</organism>
<proteinExistence type="predicted"/>